<gene>
    <name evidence="5" type="ORF">EIN_095670</name>
</gene>
<dbReference type="EMBL" id="KB206860">
    <property type="protein sequence ID" value="ELP87310.1"/>
    <property type="molecule type" value="Genomic_DNA"/>
</dbReference>
<evidence type="ECO:0000256" key="4">
    <source>
        <dbReference type="SAM" id="MobiDB-lite"/>
    </source>
</evidence>
<feature type="compositionally biased region" description="Acidic residues" evidence="4">
    <location>
        <begin position="490"/>
        <end position="501"/>
    </location>
</feature>
<comment type="similarity">
    <text evidence="1">Belongs to the SEC6 family.</text>
</comment>
<dbReference type="GO" id="GO:0000145">
    <property type="term" value="C:exocyst"/>
    <property type="evidence" value="ECO:0007669"/>
    <property type="project" value="InterPro"/>
</dbReference>
<dbReference type="GO" id="GO:0051601">
    <property type="term" value="P:exocyst localization"/>
    <property type="evidence" value="ECO:0007669"/>
    <property type="project" value="TreeGrafter"/>
</dbReference>
<accession>A0A0A1U094</accession>
<protein>
    <submittedName>
        <fullName evidence="5">Exocyst complex component, putative</fullName>
    </submittedName>
</protein>
<sequence length="761" mass="87924">MMLPKNEERKLTMEEQTDINVNKMIEAMFNTKDSTKTISDHEREILEKSESLDARLKTCIQEELEGFSTGLQLLEKSQENSTEIDRLANEISGICQACDDLFQNYTLVKEITTIRRNLKEVIDTVRYLKTLKDKVKEIEEALKDENNLLRVHSIVRTYEMLRLAIEKQIRKRSLLYGPDVEPYFQQITQIRQFLMQTIEDIFTRFVEHANKTPEILVKVAVITERDRRDREQIKQQAKGEGVKVQEFELQGENYVENIKNYVKTAAEQSIKEKFELTDKPWVNTVPTMKSLQQLLDEITIASFDAAPCFPPDYSLRDVYLIETTEKLKENFEKWCQADPSKLGNDLISNTTIISLLKWINDDFVPTMDRIGADHKNLPDLLVATRGGQLQYKERIKGKMFDWVENIAKSDYKQTPMTINNLLYTTAPVDLFGIVKEQIDIAKTSKSSDFIFEVVNALVPPLEMYSNNVINQLRLSMEKKKENEKKKDKSDSEDDKEKEDDDELPLGYVISLINNSNACIDKTETMVEDVGEIVGHELASRFDFSTVTSSFERVIDEACSYLVGIVVSDCQVKIDDLFNDEYYDGDDCVEMIAGCIQEYASGDFAPNLLSIYVEDLVTKILNEVINRYILQLCTKKHKFYNNEKRKTGERVEKDKSTFGEFLKQFIDEKKLEKILNVLRGFSELLKNERDGVFSGYKTILQDYKDCPVEVPKYIVGQREDFSGSDKDEAYKTLESQAADVMLDPKMKPTIFRNISLPTKFGF</sequence>
<dbReference type="VEuPathDB" id="AmoebaDB:EIN_095670"/>
<dbReference type="AlphaFoldDB" id="A0A0A1U094"/>
<dbReference type="GO" id="GO:0000149">
    <property type="term" value="F:SNARE binding"/>
    <property type="evidence" value="ECO:0007669"/>
    <property type="project" value="TreeGrafter"/>
</dbReference>
<feature type="region of interest" description="Disordered" evidence="4">
    <location>
        <begin position="479"/>
        <end position="501"/>
    </location>
</feature>
<organism evidence="5 6">
    <name type="scientific">Entamoeba invadens IP1</name>
    <dbReference type="NCBI Taxonomy" id="370355"/>
    <lineage>
        <taxon>Eukaryota</taxon>
        <taxon>Amoebozoa</taxon>
        <taxon>Evosea</taxon>
        <taxon>Archamoebae</taxon>
        <taxon>Mastigamoebida</taxon>
        <taxon>Entamoebidae</taxon>
        <taxon>Entamoeba</taxon>
    </lineage>
</organism>
<evidence type="ECO:0000313" key="5">
    <source>
        <dbReference type="EMBL" id="ELP87310.1"/>
    </source>
</evidence>
<dbReference type="InterPro" id="IPR042532">
    <property type="entry name" value="EXOC3/Sec6_C"/>
</dbReference>
<evidence type="ECO:0000256" key="3">
    <source>
        <dbReference type="ARBA" id="ARBA00022483"/>
    </source>
</evidence>
<feature type="compositionally biased region" description="Basic and acidic residues" evidence="4">
    <location>
        <begin position="479"/>
        <end position="489"/>
    </location>
</feature>
<proteinExistence type="inferred from homology"/>
<dbReference type="InterPro" id="IPR010326">
    <property type="entry name" value="EXOC3/Sec6"/>
</dbReference>
<dbReference type="GeneID" id="14886417"/>
<dbReference type="OrthoDB" id="190098at2759"/>
<keyword evidence="6" id="KW-1185">Reference proteome</keyword>
<keyword evidence="3" id="KW-0268">Exocytosis</keyword>
<evidence type="ECO:0000256" key="2">
    <source>
        <dbReference type="ARBA" id="ARBA00022448"/>
    </source>
</evidence>
<dbReference type="PANTHER" id="PTHR21292:SF1">
    <property type="entry name" value="EXOCYST COMPLEX COMPONENT 3"/>
    <property type="match status" value="1"/>
</dbReference>
<dbReference type="KEGG" id="eiv:EIN_095670"/>
<dbReference type="Gene3D" id="1.10.357.70">
    <property type="entry name" value="Exocyst complex component Sec6, C-terminal domain"/>
    <property type="match status" value="1"/>
</dbReference>
<evidence type="ECO:0000256" key="1">
    <source>
        <dbReference type="ARBA" id="ARBA00009447"/>
    </source>
</evidence>
<name>A0A0A1U094_ENTIV</name>
<evidence type="ECO:0000313" key="6">
    <source>
        <dbReference type="Proteomes" id="UP000014680"/>
    </source>
</evidence>
<dbReference type="GO" id="GO:0006887">
    <property type="term" value="P:exocytosis"/>
    <property type="evidence" value="ECO:0007669"/>
    <property type="project" value="UniProtKB-KW"/>
</dbReference>
<dbReference type="Proteomes" id="UP000014680">
    <property type="component" value="Unassembled WGS sequence"/>
</dbReference>
<dbReference type="Gene3D" id="1.10.357.50">
    <property type="match status" value="1"/>
</dbReference>
<dbReference type="OMA" id="MNIGPKT"/>
<dbReference type="PANTHER" id="PTHR21292">
    <property type="entry name" value="EXOCYST COMPLEX COMPONENT SEC6-RELATED"/>
    <property type="match status" value="1"/>
</dbReference>
<reference evidence="5 6" key="1">
    <citation type="submission" date="2012-10" db="EMBL/GenBank/DDBJ databases">
        <authorList>
            <person name="Zafar N."/>
            <person name="Inman J."/>
            <person name="Hall N."/>
            <person name="Lorenzi H."/>
            <person name="Caler E."/>
        </authorList>
    </citation>
    <scope>NUCLEOTIDE SEQUENCE [LARGE SCALE GENOMIC DNA]</scope>
    <source>
        <strain evidence="5 6">IP1</strain>
    </source>
</reference>
<keyword evidence="2" id="KW-0813">Transport</keyword>
<dbReference type="RefSeq" id="XP_004254081.1">
    <property type="nucleotide sequence ID" value="XM_004254033.1"/>
</dbReference>
<dbReference type="Pfam" id="PF06046">
    <property type="entry name" value="Sec6"/>
    <property type="match status" value="1"/>
</dbReference>